<reference evidence="2" key="1">
    <citation type="submission" date="2008-01" db="EMBL/GenBank/DDBJ databases">
        <title>Complete sequence of chromosome of Caulobacter sp. K31.</title>
        <authorList>
            <consortium name="US DOE Joint Genome Institute"/>
            <person name="Copeland A."/>
            <person name="Lucas S."/>
            <person name="Lapidus A."/>
            <person name="Barry K."/>
            <person name="Glavina del Rio T."/>
            <person name="Dalin E."/>
            <person name="Tice H."/>
            <person name="Pitluck S."/>
            <person name="Bruce D."/>
            <person name="Goodwin L."/>
            <person name="Thompson L.S."/>
            <person name="Brettin T."/>
            <person name="Detter J.C."/>
            <person name="Han C."/>
            <person name="Schmutz J."/>
            <person name="Larimer F."/>
            <person name="Land M."/>
            <person name="Hauser L."/>
            <person name="Kyrpides N."/>
            <person name="Kim E."/>
            <person name="Stephens C."/>
            <person name="Richardson P."/>
        </authorList>
    </citation>
    <scope>NUCLEOTIDE SEQUENCE [LARGE SCALE GENOMIC DNA]</scope>
    <source>
        <strain evidence="2">K31</strain>
    </source>
</reference>
<accession>B0SWU7</accession>
<keyword evidence="1" id="KW-0732">Signal</keyword>
<protein>
    <submittedName>
        <fullName evidence="2">Uncharacterized protein</fullName>
    </submittedName>
</protein>
<gene>
    <name evidence="2" type="ordered locus">Caul_4030</name>
</gene>
<dbReference type="EMBL" id="CP000927">
    <property type="protein sequence ID" value="ABZ73155.1"/>
    <property type="molecule type" value="Genomic_DNA"/>
</dbReference>
<evidence type="ECO:0000256" key="1">
    <source>
        <dbReference type="SAM" id="SignalP"/>
    </source>
</evidence>
<proteinExistence type="predicted"/>
<feature type="chain" id="PRO_5002755228" evidence="1">
    <location>
        <begin position="23"/>
        <end position="43"/>
    </location>
</feature>
<feature type="signal peptide" evidence="1">
    <location>
        <begin position="1"/>
        <end position="22"/>
    </location>
</feature>
<dbReference type="AlphaFoldDB" id="B0SWU7"/>
<dbReference type="HOGENOM" id="CLU_3231308_0_0_5"/>
<name>B0SWU7_CAUSK</name>
<organism evidence="2">
    <name type="scientific">Caulobacter sp. (strain K31)</name>
    <dbReference type="NCBI Taxonomy" id="366602"/>
    <lineage>
        <taxon>Bacteria</taxon>
        <taxon>Pseudomonadati</taxon>
        <taxon>Pseudomonadota</taxon>
        <taxon>Alphaproteobacteria</taxon>
        <taxon>Caulobacterales</taxon>
        <taxon>Caulobacteraceae</taxon>
        <taxon>Caulobacter</taxon>
    </lineage>
</organism>
<sequence length="43" mass="4393" precursor="true">MKLLLISGVAVLSLLLAAADKAGPPLKDADAVWMAAVPIHSPK</sequence>
<evidence type="ECO:0000313" key="2">
    <source>
        <dbReference type="EMBL" id="ABZ73155.1"/>
    </source>
</evidence>
<dbReference type="KEGG" id="cak:Caul_4030"/>